<comment type="caution">
    <text evidence="7">The sequence shown here is derived from an EMBL/GenBank/DDBJ whole genome shotgun (WGS) entry which is preliminary data.</text>
</comment>
<keyword evidence="8" id="KW-1185">Reference proteome</keyword>
<dbReference type="GO" id="GO:0016874">
    <property type="term" value="F:ligase activity"/>
    <property type="evidence" value="ECO:0007669"/>
    <property type="project" value="UniProtKB-KW"/>
</dbReference>
<evidence type="ECO:0000256" key="1">
    <source>
        <dbReference type="ARBA" id="ARBA00004141"/>
    </source>
</evidence>
<evidence type="ECO:0000256" key="3">
    <source>
        <dbReference type="ARBA" id="ARBA00022989"/>
    </source>
</evidence>
<dbReference type="Proteomes" id="UP001139158">
    <property type="component" value="Unassembled WGS sequence"/>
</dbReference>
<gene>
    <name evidence="7" type="ORF">LJ757_05450</name>
</gene>
<evidence type="ECO:0000313" key="7">
    <source>
        <dbReference type="EMBL" id="MCC3297252.1"/>
    </source>
</evidence>
<feature type="transmembrane region" description="Helical" evidence="5">
    <location>
        <begin position="386"/>
        <end position="407"/>
    </location>
</feature>
<feature type="transmembrane region" description="Helical" evidence="5">
    <location>
        <begin position="204"/>
        <end position="222"/>
    </location>
</feature>
<organism evidence="7 8">
    <name type="scientific">Arthrobacter caoxuetaonis</name>
    <dbReference type="NCBI Taxonomy" id="2886935"/>
    <lineage>
        <taxon>Bacteria</taxon>
        <taxon>Bacillati</taxon>
        <taxon>Actinomycetota</taxon>
        <taxon>Actinomycetes</taxon>
        <taxon>Micrococcales</taxon>
        <taxon>Micrococcaceae</taxon>
        <taxon>Arthrobacter</taxon>
    </lineage>
</organism>
<keyword evidence="4 5" id="KW-0472">Membrane</keyword>
<evidence type="ECO:0000313" key="8">
    <source>
        <dbReference type="Proteomes" id="UP001139158"/>
    </source>
</evidence>
<feature type="transmembrane region" description="Helical" evidence="5">
    <location>
        <begin position="50"/>
        <end position="67"/>
    </location>
</feature>
<dbReference type="InterPro" id="IPR051533">
    <property type="entry name" value="WaaL-like"/>
</dbReference>
<feature type="transmembrane region" description="Helical" evidence="5">
    <location>
        <begin position="251"/>
        <end position="269"/>
    </location>
</feature>
<dbReference type="EMBL" id="JAJFZV010000004">
    <property type="protein sequence ID" value="MCC3297252.1"/>
    <property type="molecule type" value="Genomic_DNA"/>
</dbReference>
<keyword evidence="2 5" id="KW-0812">Transmembrane</keyword>
<dbReference type="InterPro" id="IPR007016">
    <property type="entry name" value="O-antigen_ligase-rel_domated"/>
</dbReference>
<feature type="transmembrane region" description="Helical" evidence="5">
    <location>
        <begin position="118"/>
        <end position="136"/>
    </location>
</feature>
<keyword evidence="3 5" id="KW-1133">Transmembrane helix</keyword>
<dbReference type="AlphaFoldDB" id="A0A9X1SC77"/>
<dbReference type="PANTHER" id="PTHR37422:SF23">
    <property type="entry name" value="TEICHURONIC ACID BIOSYNTHESIS PROTEIN TUAE"/>
    <property type="match status" value="1"/>
</dbReference>
<reference evidence="7" key="1">
    <citation type="submission" date="2021-10" db="EMBL/GenBank/DDBJ databases">
        <title>Novel species in genus Arthrobacter.</title>
        <authorList>
            <person name="Liu Y."/>
        </authorList>
    </citation>
    <scope>NUCLEOTIDE SEQUENCE</scope>
    <source>
        <strain evidence="7">Zg-Y453</strain>
    </source>
</reference>
<comment type="subcellular location">
    <subcellularLocation>
        <location evidence="1">Membrane</location>
        <topology evidence="1">Multi-pass membrane protein</topology>
    </subcellularLocation>
</comment>
<name>A0A9X1SC77_9MICC</name>
<evidence type="ECO:0000256" key="2">
    <source>
        <dbReference type="ARBA" id="ARBA00022692"/>
    </source>
</evidence>
<accession>A0A9X1SC77</accession>
<dbReference type="PANTHER" id="PTHR37422">
    <property type="entry name" value="TEICHURONIC ACID BIOSYNTHESIS PROTEIN TUAE"/>
    <property type="match status" value="1"/>
</dbReference>
<dbReference type="Pfam" id="PF04932">
    <property type="entry name" value="Wzy_C"/>
    <property type="match status" value="1"/>
</dbReference>
<feature type="transmembrane region" description="Helical" evidence="5">
    <location>
        <begin position="274"/>
        <end position="293"/>
    </location>
</feature>
<feature type="domain" description="O-antigen ligase-related" evidence="6">
    <location>
        <begin position="236"/>
        <end position="363"/>
    </location>
</feature>
<keyword evidence="7" id="KW-0436">Ligase</keyword>
<feature type="transmembrane region" description="Helical" evidence="5">
    <location>
        <begin position="229"/>
        <end position="245"/>
    </location>
</feature>
<feature type="transmembrane region" description="Helical" evidence="5">
    <location>
        <begin position="24"/>
        <end position="44"/>
    </location>
</feature>
<dbReference type="RefSeq" id="WP_227895072.1">
    <property type="nucleotide sequence ID" value="NZ_CP099466.1"/>
</dbReference>
<proteinExistence type="predicted"/>
<evidence type="ECO:0000256" key="5">
    <source>
        <dbReference type="SAM" id="Phobius"/>
    </source>
</evidence>
<feature type="transmembrane region" description="Helical" evidence="5">
    <location>
        <begin position="148"/>
        <end position="165"/>
    </location>
</feature>
<evidence type="ECO:0000256" key="4">
    <source>
        <dbReference type="ARBA" id="ARBA00023136"/>
    </source>
</evidence>
<feature type="transmembrane region" description="Helical" evidence="5">
    <location>
        <begin position="87"/>
        <end position="106"/>
    </location>
</feature>
<protein>
    <submittedName>
        <fullName evidence="7">O-antigen ligase family protein</fullName>
    </submittedName>
</protein>
<sequence>MAGIDAQPAYAGAADNRAGTTGDAVSFLTVYLILTVVLPSYLAITALGSLGRPSTLWGLLGLFWWVFERLRRTTAVPHGSKAVRWALLLFLGAVLMSYAVSNLQGIPPSESTPADTGMLRVAGWVGIALLANDGIPSWERWLVLIRRLVFMGGLTAVLGLGQFLTGQSLLEWMSFPGFTADSAYGSVSSRGEFVRPSGTASQPLEYAVVLSMVLPLALTLALTERQRSLAARWWPVLALALASITSGSRSAFIGAAVGLVVLVPTWSAAVRLRVLIAMTVVMGIVYVAVPGIAGTVRGMFQSLGNDSSSLSRTDSYDIAVEIASRNLYFGRGFGTFLPHYRIFDNGYLTALVEIGVIGVLLLILVLLAGMWCSFRTARSTAPAGSPVRAIGAALAASILAGGVLFAFFDGLNFSISAALLFLMAGVAGSYRGLNRTPSNGKSPLQEDP</sequence>
<dbReference type="GO" id="GO:0016020">
    <property type="term" value="C:membrane"/>
    <property type="evidence" value="ECO:0007669"/>
    <property type="project" value="UniProtKB-SubCell"/>
</dbReference>
<evidence type="ECO:0000259" key="6">
    <source>
        <dbReference type="Pfam" id="PF04932"/>
    </source>
</evidence>
<feature type="transmembrane region" description="Helical" evidence="5">
    <location>
        <begin position="347"/>
        <end position="374"/>
    </location>
</feature>
<feature type="transmembrane region" description="Helical" evidence="5">
    <location>
        <begin position="413"/>
        <end position="433"/>
    </location>
</feature>